<evidence type="ECO:0000313" key="2">
    <source>
        <dbReference type="EMBL" id="BBZ40935.1"/>
    </source>
</evidence>
<dbReference type="OrthoDB" id="3695326at2"/>
<organism evidence="2 3">
    <name type="scientific">Mycobacterium conspicuum</name>
    <dbReference type="NCBI Taxonomy" id="44010"/>
    <lineage>
        <taxon>Bacteria</taxon>
        <taxon>Bacillati</taxon>
        <taxon>Actinomycetota</taxon>
        <taxon>Actinomycetes</taxon>
        <taxon>Mycobacteriales</taxon>
        <taxon>Mycobacteriaceae</taxon>
        <taxon>Mycobacterium</taxon>
    </lineage>
</organism>
<gene>
    <name evidence="2" type="ORF">MCNS_39980</name>
</gene>
<evidence type="ECO:0000313" key="3">
    <source>
        <dbReference type="Proteomes" id="UP000467385"/>
    </source>
</evidence>
<reference evidence="2 3" key="1">
    <citation type="journal article" date="2019" name="Emerg. Microbes Infect.">
        <title>Comprehensive subspecies identification of 175 nontuberculous mycobacteria species based on 7547 genomic profiles.</title>
        <authorList>
            <person name="Matsumoto Y."/>
            <person name="Kinjo T."/>
            <person name="Motooka D."/>
            <person name="Nabeya D."/>
            <person name="Jung N."/>
            <person name="Uechi K."/>
            <person name="Horii T."/>
            <person name="Iida T."/>
            <person name="Fujita J."/>
            <person name="Nakamura S."/>
        </authorList>
    </citation>
    <scope>NUCLEOTIDE SEQUENCE [LARGE SCALE GENOMIC DNA]</scope>
    <source>
        <strain evidence="2 3">JCM 14738</strain>
    </source>
</reference>
<dbReference type="AlphaFoldDB" id="A0A7I7YGL3"/>
<feature type="coiled-coil region" evidence="1">
    <location>
        <begin position="31"/>
        <end position="65"/>
    </location>
</feature>
<dbReference type="EMBL" id="AP022613">
    <property type="protein sequence ID" value="BBZ40935.1"/>
    <property type="molecule type" value="Genomic_DNA"/>
</dbReference>
<dbReference type="Proteomes" id="UP000467385">
    <property type="component" value="Chromosome"/>
</dbReference>
<sequence>MKNITVSVSDDTYRTARIRAAELGKSLSALVAEYLNSLSEREAEFSRLEAKQQAVQNEIRRFSARDRLSRDDVHDRAVH</sequence>
<keyword evidence="3" id="KW-1185">Reference proteome</keyword>
<accession>A0A7I7YGL3</accession>
<evidence type="ECO:0000256" key="1">
    <source>
        <dbReference type="SAM" id="Coils"/>
    </source>
</evidence>
<name>A0A7I7YGL3_9MYCO</name>
<dbReference type="RefSeq" id="WP_139825338.1">
    <property type="nucleotide sequence ID" value="NZ_AP022613.1"/>
</dbReference>
<protein>
    <submittedName>
        <fullName evidence="2">Uncharacterized protein</fullName>
    </submittedName>
</protein>
<proteinExistence type="predicted"/>
<keyword evidence="1" id="KW-0175">Coiled coil</keyword>